<evidence type="ECO:0000256" key="9">
    <source>
        <dbReference type="PIRSR" id="PIRSR000350-4"/>
    </source>
</evidence>
<dbReference type="FunFam" id="3.30.390.30:FF:000001">
    <property type="entry name" value="Dihydrolipoyl dehydrogenase"/>
    <property type="match status" value="1"/>
</dbReference>
<evidence type="ECO:0000256" key="7">
    <source>
        <dbReference type="ARBA" id="ARBA00023284"/>
    </source>
</evidence>
<protein>
    <submittedName>
        <fullName evidence="13">Mercuric reductase</fullName>
    </submittedName>
</protein>
<dbReference type="SUPFAM" id="SSF55424">
    <property type="entry name" value="FAD/NAD-linked reductases, dimerisation (C-terminal) domain"/>
    <property type="match status" value="1"/>
</dbReference>
<evidence type="ECO:0000256" key="8">
    <source>
        <dbReference type="PIRSR" id="PIRSR000350-3"/>
    </source>
</evidence>
<dbReference type="Gene3D" id="3.30.390.30">
    <property type="match status" value="1"/>
</dbReference>
<dbReference type="InterPro" id="IPR004099">
    <property type="entry name" value="Pyr_nucl-diS_OxRdtase_dimer"/>
</dbReference>
<evidence type="ECO:0000313" key="13">
    <source>
        <dbReference type="EMBL" id="THD12112.1"/>
    </source>
</evidence>
<dbReference type="STRING" id="993689.GCA_002077135_03224"/>
<dbReference type="Pfam" id="PF02852">
    <property type="entry name" value="Pyr_redox_dim"/>
    <property type="match status" value="1"/>
</dbReference>
<dbReference type="SUPFAM" id="SSF51905">
    <property type="entry name" value="FAD/NAD(P)-binding domain"/>
    <property type="match status" value="1"/>
</dbReference>
<evidence type="ECO:0000313" key="14">
    <source>
        <dbReference type="Proteomes" id="UP000307749"/>
    </source>
</evidence>
<evidence type="ECO:0000256" key="4">
    <source>
        <dbReference type="ARBA" id="ARBA00022857"/>
    </source>
</evidence>
<name>A0A4S3KSK7_9GAMM</name>
<feature type="disulfide bond" description="Redox-active" evidence="9">
    <location>
        <begin position="74"/>
        <end position="79"/>
    </location>
</feature>
<reference evidence="13 14" key="1">
    <citation type="submission" date="2017-02" db="EMBL/GenBank/DDBJ databases">
        <title>Whole genome sequencing of Metallibacterium scheffleri DSM 24874 (T).</title>
        <authorList>
            <person name="Kumar S."/>
            <person name="Patil P."/>
            <person name="Patil P.B."/>
        </authorList>
    </citation>
    <scope>NUCLEOTIDE SEQUENCE [LARGE SCALE GENOMIC DNA]</scope>
    <source>
        <strain evidence="13 14">DSM 24874</strain>
    </source>
</reference>
<dbReference type="InterPro" id="IPR012999">
    <property type="entry name" value="Pyr_OxRdtase_I_AS"/>
</dbReference>
<dbReference type="PRINTS" id="PR00368">
    <property type="entry name" value="FADPNR"/>
</dbReference>
<keyword evidence="6" id="KW-1015">Disulfide bond</keyword>
<gene>
    <name evidence="13" type="ORF">B1806_00720</name>
</gene>
<dbReference type="InterPro" id="IPR023753">
    <property type="entry name" value="FAD/NAD-binding_dom"/>
</dbReference>
<dbReference type="GO" id="GO:0003955">
    <property type="term" value="F:NAD(P)H dehydrogenase (quinone) activity"/>
    <property type="evidence" value="ECO:0007669"/>
    <property type="project" value="TreeGrafter"/>
</dbReference>
<evidence type="ECO:0000256" key="1">
    <source>
        <dbReference type="ARBA" id="ARBA00007532"/>
    </source>
</evidence>
<evidence type="ECO:0000256" key="5">
    <source>
        <dbReference type="ARBA" id="ARBA00023002"/>
    </source>
</evidence>
<proteinExistence type="inferred from homology"/>
<dbReference type="GO" id="GO:0016668">
    <property type="term" value="F:oxidoreductase activity, acting on a sulfur group of donors, NAD(P) as acceptor"/>
    <property type="evidence" value="ECO:0007669"/>
    <property type="project" value="InterPro"/>
</dbReference>
<keyword evidence="2 10" id="KW-0285">Flavoprotein</keyword>
<dbReference type="Proteomes" id="UP000307749">
    <property type="component" value="Unassembled WGS sequence"/>
</dbReference>
<evidence type="ECO:0000259" key="12">
    <source>
        <dbReference type="Pfam" id="PF07992"/>
    </source>
</evidence>
<organism evidence="13 14">
    <name type="scientific">Metallibacterium scheffleri</name>
    <dbReference type="NCBI Taxonomy" id="993689"/>
    <lineage>
        <taxon>Bacteria</taxon>
        <taxon>Pseudomonadati</taxon>
        <taxon>Pseudomonadota</taxon>
        <taxon>Gammaproteobacteria</taxon>
        <taxon>Lysobacterales</taxon>
        <taxon>Rhodanobacteraceae</taxon>
        <taxon>Metallibacterium</taxon>
    </lineage>
</organism>
<feature type="domain" description="Pyridine nucleotide-disulphide oxidoreductase dimerisation" evidence="11">
    <location>
        <begin position="375"/>
        <end position="484"/>
    </location>
</feature>
<dbReference type="PANTHER" id="PTHR43014">
    <property type="entry name" value="MERCURIC REDUCTASE"/>
    <property type="match status" value="1"/>
</dbReference>
<dbReference type="GO" id="GO:0050660">
    <property type="term" value="F:flavin adenine dinucleotide binding"/>
    <property type="evidence" value="ECO:0007669"/>
    <property type="project" value="TreeGrafter"/>
</dbReference>
<feature type="binding site" evidence="8">
    <location>
        <position position="340"/>
    </location>
    <ligand>
        <name>FAD</name>
        <dbReference type="ChEBI" id="CHEBI:57692"/>
    </ligand>
</feature>
<dbReference type="PRINTS" id="PR00411">
    <property type="entry name" value="PNDRDTASEI"/>
</dbReference>
<dbReference type="InterPro" id="IPR016156">
    <property type="entry name" value="FAD/NAD-linked_Rdtase_dimer_sf"/>
</dbReference>
<keyword evidence="14" id="KW-1185">Reference proteome</keyword>
<keyword evidence="4" id="KW-0521">NADP</keyword>
<evidence type="ECO:0000259" key="11">
    <source>
        <dbReference type="Pfam" id="PF02852"/>
    </source>
</evidence>
<sequence length="513" mass="55493">MAAHAVPPAVPLDVYEHSRLAHVHPESWCNPIPADCYQLVIVGAGPAGVAAAEAAAALGARVALIERHLLGGTCLNTGCLPSNTLIRTSRLYAEMRDARHYGACGPRSVQVDFAAAMERMRRIRSHLSGEDSVRRLTAMGVDVFFGPARFSGTDTLTVSEDTLRFRKAIIATGARPHVPSIPGLNEAGCLTNANVFNLTELPRRLLVIGGGPIGCELAQAFCRLGSRTTIVQDLPLFLAKEERDAAQILSDAFARDGIEVRLNTTAVAVRMENGQKCVDLVSDDYHNTVAVDTILTGVGRLPNVEGLNLEAAGVDYAAGSGIRIDDFLRTSNPRIYAAGDVCLEHKYTDSAAASARIAVQNALLRGRRRLSEMVIPWCTFTDPEIAHVGLYVREANRQGIPVKTFTIPMHEIDRGVTDGEDAGFVKIHVRERTDQILGATIVARHAGDMINEITLAMVAGIGLRTLARVIHAYPTQAEAIRQAADAYNRTRLTPRIHARIRRWLSSTGSHMSG</sequence>
<comment type="cofactor">
    <cofactor evidence="8">
        <name>FAD</name>
        <dbReference type="ChEBI" id="CHEBI:57692"/>
    </cofactor>
    <text evidence="8">Binds 1 FAD per subunit.</text>
</comment>
<dbReference type="InterPro" id="IPR001100">
    <property type="entry name" value="Pyr_nuc-diS_OxRdtase"/>
</dbReference>
<dbReference type="NCBIfam" id="NF004991">
    <property type="entry name" value="PRK06370.1-3"/>
    <property type="match status" value="1"/>
</dbReference>
<dbReference type="Gene3D" id="3.50.50.60">
    <property type="entry name" value="FAD/NAD(P)-binding domain"/>
    <property type="match status" value="2"/>
</dbReference>
<keyword evidence="5 10" id="KW-0560">Oxidoreductase</keyword>
<comment type="caution">
    <text evidence="13">The sequence shown here is derived from an EMBL/GenBank/DDBJ whole genome shotgun (WGS) entry which is preliminary data.</text>
</comment>
<feature type="binding site" evidence="8">
    <location>
        <position position="299"/>
    </location>
    <ligand>
        <name>NAD(+)</name>
        <dbReference type="ChEBI" id="CHEBI:57540"/>
    </ligand>
</feature>
<dbReference type="AlphaFoldDB" id="A0A4S3KSK7"/>
<evidence type="ECO:0000256" key="6">
    <source>
        <dbReference type="ARBA" id="ARBA00023157"/>
    </source>
</evidence>
<dbReference type="OrthoDB" id="6132190at2"/>
<dbReference type="InterPro" id="IPR036188">
    <property type="entry name" value="FAD/NAD-bd_sf"/>
</dbReference>
<evidence type="ECO:0000256" key="3">
    <source>
        <dbReference type="ARBA" id="ARBA00022827"/>
    </source>
</evidence>
<dbReference type="EMBL" id="MWQO01000003">
    <property type="protein sequence ID" value="THD12112.1"/>
    <property type="molecule type" value="Genomic_DNA"/>
</dbReference>
<dbReference type="PROSITE" id="PS00076">
    <property type="entry name" value="PYRIDINE_REDOX_1"/>
    <property type="match status" value="1"/>
</dbReference>
<keyword evidence="7 10" id="KW-0676">Redox-active center</keyword>
<dbReference type="Pfam" id="PF07992">
    <property type="entry name" value="Pyr_redox_2"/>
    <property type="match status" value="1"/>
</dbReference>
<accession>A0A4S3KSK7</accession>
<dbReference type="PANTHER" id="PTHR43014:SF2">
    <property type="entry name" value="MERCURIC REDUCTASE"/>
    <property type="match status" value="1"/>
</dbReference>
<keyword evidence="3 8" id="KW-0274">FAD</keyword>
<comment type="similarity">
    <text evidence="1 10">Belongs to the class-I pyridine nucleotide-disulfide oxidoreductase family.</text>
</comment>
<feature type="binding site" evidence="8">
    <location>
        <begin position="209"/>
        <end position="216"/>
    </location>
    <ligand>
        <name>NAD(+)</name>
        <dbReference type="ChEBI" id="CHEBI:57540"/>
    </ligand>
</feature>
<keyword evidence="8" id="KW-0547">Nucleotide-binding</keyword>
<evidence type="ECO:0000256" key="10">
    <source>
        <dbReference type="RuleBase" id="RU003691"/>
    </source>
</evidence>
<evidence type="ECO:0000256" key="2">
    <source>
        <dbReference type="ARBA" id="ARBA00022630"/>
    </source>
</evidence>
<keyword evidence="8" id="KW-0520">NAD</keyword>
<feature type="domain" description="FAD/NAD(P)-binding" evidence="12">
    <location>
        <begin position="37"/>
        <end position="355"/>
    </location>
</feature>
<dbReference type="PIRSF" id="PIRSF000350">
    <property type="entry name" value="Mercury_reductase_MerA"/>
    <property type="match status" value="1"/>
</dbReference>